<sequence>MKTISYRLRHRITFERPGLTQDPVSGEMIPGWQVFAENVPASIEPLSARDFIAAQANQSEITARIVIRYRPGILPTMRILHRGKVYAIQGALPDAKSGLEYLTLPVSEGVSQG</sequence>
<dbReference type="Gene3D" id="2.40.10.270">
    <property type="entry name" value="Bacteriophage SPP1 head-tail adaptor protein"/>
    <property type="match status" value="1"/>
</dbReference>
<proteinExistence type="predicted"/>
<accession>A0AB39BYU0</accession>
<dbReference type="NCBIfam" id="TIGR01563">
    <property type="entry name" value="gp16_SPP1"/>
    <property type="match status" value="1"/>
</dbReference>
<name>A0AB39BYU0_9CAUD</name>
<dbReference type="InterPro" id="IPR038666">
    <property type="entry name" value="SSP1_head-tail_sf"/>
</dbReference>
<protein>
    <submittedName>
        <fullName evidence="1">Head closure Hc1</fullName>
    </submittedName>
</protein>
<dbReference type="Pfam" id="PF05521">
    <property type="entry name" value="Phage_HCP"/>
    <property type="match status" value="1"/>
</dbReference>
<dbReference type="EMBL" id="PP986815">
    <property type="protein sequence ID" value="XDI97837.1"/>
    <property type="molecule type" value="Genomic_DNA"/>
</dbReference>
<reference evidence="1" key="1">
    <citation type="submission" date="2024-06" db="EMBL/GenBank/DDBJ databases">
        <authorList>
            <person name="Agudelo-Romero P."/>
            <person name="Caparros-Martin J.A."/>
            <person name="Sharma A."/>
            <person name="Saladie M."/>
            <person name="Stick S.M."/>
            <person name="O'Gara F."/>
        </authorList>
    </citation>
    <scope>NUCLEOTIDE SEQUENCE</scope>
    <source>
        <strain evidence="1">VContig1</strain>
    </source>
</reference>
<evidence type="ECO:0000313" key="1">
    <source>
        <dbReference type="EMBL" id="XDI97837.1"/>
    </source>
</evidence>
<organism evidence="1">
    <name type="scientific">Pakpunavirus sp</name>
    <dbReference type="NCBI Taxonomy" id="2833053"/>
    <lineage>
        <taxon>Viruses</taxon>
        <taxon>Duplodnaviria</taxon>
        <taxon>Heunggongvirae</taxon>
        <taxon>Uroviricota</taxon>
        <taxon>Caudoviricetes</taxon>
        <taxon>Vandenendeviridae</taxon>
        <taxon>Skurskavirinae</taxon>
        <taxon>Pakpunavirus</taxon>
    </lineage>
</organism>
<dbReference type="InterPro" id="IPR008767">
    <property type="entry name" value="Phage_SPP1_head-tail_adaptor"/>
</dbReference>